<evidence type="ECO:0000256" key="4">
    <source>
        <dbReference type="ARBA" id="ARBA00022723"/>
    </source>
</evidence>
<accession>A0A9W6SQ58</accession>
<dbReference type="Proteomes" id="UP001165079">
    <property type="component" value="Unassembled WGS sequence"/>
</dbReference>
<protein>
    <recommendedName>
        <fullName evidence="10">Dyp-type peroxidase C-terminal domain-containing protein</fullName>
    </recommendedName>
</protein>
<dbReference type="PANTHER" id="PTHR30521:SF4">
    <property type="entry name" value="DEFERROCHELATASE"/>
    <property type="match status" value="1"/>
</dbReference>
<evidence type="ECO:0000259" key="10">
    <source>
        <dbReference type="Pfam" id="PF20628"/>
    </source>
</evidence>
<dbReference type="InterPro" id="IPR011008">
    <property type="entry name" value="Dimeric_a/b-barrel"/>
</dbReference>
<dbReference type="InterPro" id="IPR006314">
    <property type="entry name" value="Dyp_peroxidase"/>
</dbReference>
<organism evidence="11 12">
    <name type="scientific">Actinorhabdospora filicis</name>
    <dbReference type="NCBI Taxonomy" id="1785913"/>
    <lineage>
        <taxon>Bacteria</taxon>
        <taxon>Bacillati</taxon>
        <taxon>Actinomycetota</taxon>
        <taxon>Actinomycetes</taxon>
        <taxon>Micromonosporales</taxon>
        <taxon>Micromonosporaceae</taxon>
        <taxon>Actinorhabdospora</taxon>
    </lineage>
</organism>
<gene>
    <name evidence="11" type="ORF">Afil01_47720</name>
</gene>
<dbReference type="EMBL" id="BSTX01000003">
    <property type="protein sequence ID" value="GLZ79965.1"/>
    <property type="molecule type" value="Genomic_DNA"/>
</dbReference>
<evidence type="ECO:0000313" key="11">
    <source>
        <dbReference type="EMBL" id="GLZ79965.1"/>
    </source>
</evidence>
<keyword evidence="2" id="KW-0575">Peroxidase</keyword>
<dbReference type="GO" id="GO:0046872">
    <property type="term" value="F:metal ion binding"/>
    <property type="evidence" value="ECO:0007669"/>
    <property type="project" value="UniProtKB-KW"/>
</dbReference>
<dbReference type="Pfam" id="PF20628">
    <property type="entry name" value="Dyp_perox_C"/>
    <property type="match status" value="1"/>
</dbReference>
<evidence type="ECO:0000256" key="6">
    <source>
        <dbReference type="ARBA" id="ARBA00023002"/>
    </source>
</evidence>
<keyword evidence="12" id="KW-1185">Reference proteome</keyword>
<dbReference type="AlphaFoldDB" id="A0A9W6SQ58"/>
<name>A0A9W6SQ58_9ACTN</name>
<keyword evidence="5 9" id="KW-0732">Signal</keyword>
<comment type="caution">
    <text evidence="11">The sequence shown here is derived from an EMBL/GenBank/DDBJ whole genome shotgun (WGS) entry which is preliminary data.</text>
</comment>
<evidence type="ECO:0000256" key="5">
    <source>
        <dbReference type="ARBA" id="ARBA00022729"/>
    </source>
</evidence>
<feature type="chain" id="PRO_5040827033" description="Dyp-type peroxidase C-terminal domain-containing protein" evidence="9">
    <location>
        <begin position="25"/>
        <end position="304"/>
    </location>
</feature>
<evidence type="ECO:0000256" key="8">
    <source>
        <dbReference type="ARBA" id="ARBA00025737"/>
    </source>
</evidence>
<keyword evidence="7" id="KW-0408">Iron</keyword>
<evidence type="ECO:0000256" key="1">
    <source>
        <dbReference type="ARBA" id="ARBA00001970"/>
    </source>
</evidence>
<evidence type="ECO:0000256" key="2">
    <source>
        <dbReference type="ARBA" id="ARBA00022559"/>
    </source>
</evidence>
<comment type="similarity">
    <text evidence="8">Belongs to the DyP-type peroxidase family.</text>
</comment>
<dbReference type="PROSITE" id="PS51404">
    <property type="entry name" value="DYP_PEROXIDASE"/>
    <property type="match status" value="1"/>
</dbReference>
<dbReference type="SUPFAM" id="SSF54909">
    <property type="entry name" value="Dimeric alpha+beta barrel"/>
    <property type="match status" value="1"/>
</dbReference>
<evidence type="ECO:0000256" key="9">
    <source>
        <dbReference type="SAM" id="SignalP"/>
    </source>
</evidence>
<dbReference type="PANTHER" id="PTHR30521">
    <property type="entry name" value="DEFERROCHELATASE/PEROXIDASE"/>
    <property type="match status" value="1"/>
</dbReference>
<reference evidence="11" key="1">
    <citation type="submission" date="2023-03" db="EMBL/GenBank/DDBJ databases">
        <title>Actinorhabdospora filicis NBRC 111898.</title>
        <authorList>
            <person name="Ichikawa N."/>
            <person name="Sato H."/>
            <person name="Tonouchi N."/>
        </authorList>
    </citation>
    <scope>NUCLEOTIDE SEQUENCE</scope>
    <source>
        <strain evidence="11">NBRC 111898</strain>
    </source>
</reference>
<comment type="cofactor">
    <cofactor evidence="1">
        <name>heme b</name>
        <dbReference type="ChEBI" id="CHEBI:60344"/>
    </cofactor>
</comment>
<dbReference type="GO" id="GO:0005829">
    <property type="term" value="C:cytosol"/>
    <property type="evidence" value="ECO:0007669"/>
    <property type="project" value="TreeGrafter"/>
</dbReference>
<dbReference type="GO" id="GO:0020037">
    <property type="term" value="F:heme binding"/>
    <property type="evidence" value="ECO:0007669"/>
    <property type="project" value="InterPro"/>
</dbReference>
<proteinExistence type="inferred from homology"/>
<keyword evidence="3" id="KW-0349">Heme</keyword>
<dbReference type="GO" id="GO:0004601">
    <property type="term" value="F:peroxidase activity"/>
    <property type="evidence" value="ECO:0007669"/>
    <property type="project" value="UniProtKB-KW"/>
</dbReference>
<evidence type="ECO:0000313" key="12">
    <source>
        <dbReference type="Proteomes" id="UP001165079"/>
    </source>
</evidence>
<evidence type="ECO:0000256" key="3">
    <source>
        <dbReference type="ARBA" id="ARBA00022617"/>
    </source>
</evidence>
<keyword evidence="6" id="KW-0560">Oxidoreductase</keyword>
<feature type="domain" description="Dyp-type peroxidase C-terminal" evidence="10">
    <location>
        <begin position="143"/>
        <end position="303"/>
    </location>
</feature>
<keyword evidence="4" id="KW-0479">Metal-binding</keyword>
<dbReference type="InterPro" id="IPR048328">
    <property type="entry name" value="Dyp_perox_C"/>
</dbReference>
<dbReference type="NCBIfam" id="TIGR01413">
    <property type="entry name" value="Dyp_perox_fam"/>
    <property type="match status" value="1"/>
</dbReference>
<feature type="signal peptide" evidence="9">
    <location>
        <begin position="1"/>
        <end position="24"/>
    </location>
</feature>
<evidence type="ECO:0000256" key="7">
    <source>
        <dbReference type="ARBA" id="ARBA00023004"/>
    </source>
</evidence>
<sequence>MSVTGPTRRSLLCAAAALPLASCAAETASVSPPPILPHLLLTAFDGDASAPAQLDAWRASVPPGVAVTVGYGPRLSALLGLADFTDAPAFPGDRLDPARCGGDVVVELRGADPGVLAAAAEAVPLAPRWRQRGFLRVPADGSTPRNLFGFKDGTANPAPEQVLTPGGGTFMVVRRIRMDADGFLALPQAAREAVIGRYRDSGAPLGASGEFDEVALLAKRPDGSYVIPAGAHVRLAHPRLDRGARMLRRGYSYDDGPGDRGLVFVAFMADPALFTRVQRRLSSADALNAFTRHTGGTVCYVPPA</sequence>